<dbReference type="SMART" id="SM00636">
    <property type="entry name" value="Glyco_18"/>
    <property type="match status" value="1"/>
</dbReference>
<keyword evidence="6" id="KW-1185">Reference proteome</keyword>
<dbReference type="Pfam" id="PF00704">
    <property type="entry name" value="Glyco_hydro_18"/>
    <property type="match status" value="1"/>
</dbReference>
<protein>
    <submittedName>
        <fullName evidence="5">(apollo) hypothetical protein</fullName>
    </submittedName>
</protein>
<dbReference type="InterPro" id="IPR001223">
    <property type="entry name" value="Glyco_hydro18_cat"/>
</dbReference>
<dbReference type="GO" id="GO:0006032">
    <property type="term" value="P:chitin catabolic process"/>
    <property type="evidence" value="ECO:0007669"/>
    <property type="project" value="InterPro"/>
</dbReference>
<keyword evidence="2 3" id="KW-0326">Glycosidase</keyword>
<dbReference type="InterPro" id="IPR011583">
    <property type="entry name" value="Chitinase_II/V-like_cat"/>
</dbReference>
<dbReference type="InterPro" id="IPR022409">
    <property type="entry name" value="PKD/Chitinase_dom"/>
</dbReference>
<evidence type="ECO:0000313" key="5">
    <source>
        <dbReference type="EMBL" id="CAG5056776.1"/>
    </source>
</evidence>
<dbReference type="GO" id="GO:0008061">
    <property type="term" value="F:chitin binding"/>
    <property type="evidence" value="ECO:0007669"/>
    <property type="project" value="InterPro"/>
</dbReference>
<dbReference type="AlphaFoldDB" id="A0A8S3Y834"/>
<evidence type="ECO:0000313" key="6">
    <source>
        <dbReference type="Proteomes" id="UP000691718"/>
    </source>
</evidence>
<comment type="caution">
    <text evidence="5">The sequence shown here is derived from an EMBL/GenBank/DDBJ whole genome shotgun (WGS) entry which is preliminary data.</text>
</comment>
<dbReference type="EMBL" id="CAJQZP010001616">
    <property type="protein sequence ID" value="CAG5056776.1"/>
    <property type="molecule type" value="Genomic_DNA"/>
</dbReference>
<dbReference type="CDD" id="cd06548">
    <property type="entry name" value="GH18_chitinase"/>
    <property type="match status" value="1"/>
</dbReference>
<feature type="domain" description="GH18" evidence="4">
    <location>
        <begin position="205"/>
        <end position="606"/>
    </location>
</feature>
<evidence type="ECO:0000256" key="2">
    <source>
        <dbReference type="ARBA" id="ARBA00023295"/>
    </source>
</evidence>
<dbReference type="GO" id="GO:0004568">
    <property type="term" value="F:chitinase activity"/>
    <property type="evidence" value="ECO:0007669"/>
    <property type="project" value="InterPro"/>
</dbReference>
<dbReference type="InterPro" id="IPR013540">
    <property type="entry name" value="ChitinaseA_N"/>
</dbReference>
<dbReference type="Proteomes" id="UP000691718">
    <property type="component" value="Unassembled WGS sequence"/>
</dbReference>
<dbReference type="InterPro" id="IPR050314">
    <property type="entry name" value="Glycosyl_Hydrlase_18"/>
</dbReference>
<keyword evidence="1 3" id="KW-0378">Hydrolase</keyword>
<dbReference type="InterPro" id="IPR001579">
    <property type="entry name" value="Glyco_hydro_18_chit_AS"/>
</dbReference>
<dbReference type="SMART" id="SM00089">
    <property type="entry name" value="PKD"/>
    <property type="match status" value="1"/>
</dbReference>
<dbReference type="OrthoDB" id="73875at2759"/>
<evidence type="ECO:0000256" key="3">
    <source>
        <dbReference type="RuleBase" id="RU000489"/>
    </source>
</evidence>
<evidence type="ECO:0000259" key="4">
    <source>
        <dbReference type="PROSITE" id="PS51910"/>
    </source>
</evidence>
<dbReference type="Pfam" id="PF08329">
    <property type="entry name" value="ChitinaseA_N"/>
    <property type="match status" value="1"/>
</dbReference>
<dbReference type="PROSITE" id="PS01095">
    <property type="entry name" value="GH18_1"/>
    <property type="match status" value="1"/>
</dbReference>
<dbReference type="PANTHER" id="PTHR11177:SF317">
    <property type="entry name" value="CHITINASE 12-RELATED"/>
    <property type="match status" value="1"/>
</dbReference>
<sequence>MRALVRAKSATIGFVFVYQSAPVFQIQLLKSNLLSKSESTHSVSGIIQEPAMGRHIMKLLLGVGFLAFVKCGPPGKPSLGWGERVFSIVEVNQAATAYNQLVKKKDAADVTVTWNVWSGDPADKARVLLNGEEYWSGPSGASSTATFKVKKGGKYQMMVEVCNSDGCSSSDPTEIIVADTDGSHLPPLDYSIGEKNKPFKQTSGKVVGAYFVEWGVYPRKFPVDRVPIPNLTHLLYGFIPICGGDGINDSLKEIEGSFQALQRSCSGREDFKVSIHDPWAALQKPQKGLSSWNEPYKGNFGQLMELKQARPDIKVLPSIGGWTLADPFFFFTDKTKRTRFVDSVKDFLQTWKFFDGVDIDWEFPGGKGANPNLGGPEDGQVYVELMKELREMLNELSQETGKKYELTSAISAGWDKIQVVDYSEAQKYMDHIFLMSYDFKGAWSNDTLGHQTPLYAPAWKPKETYTTDFGVKYLLAQGVNPKKIVVGVAMYGRGWSGVNGYVDNNPFTGTATGPVKGTWQDGVVDYREIANEIAMGKWEFHYDNVAQAPYVFRPSTGDLITYDNPRSVIEKGKYVRNNKLGGLFAWEIDADNGDLLNAMNMGLGNSQT</sequence>
<dbReference type="GO" id="GO:0005975">
    <property type="term" value="P:carbohydrate metabolic process"/>
    <property type="evidence" value="ECO:0007669"/>
    <property type="project" value="InterPro"/>
</dbReference>
<dbReference type="PROSITE" id="PS51910">
    <property type="entry name" value="GH18_2"/>
    <property type="match status" value="1"/>
</dbReference>
<reference evidence="5" key="1">
    <citation type="submission" date="2021-04" db="EMBL/GenBank/DDBJ databases">
        <authorList>
            <person name="Tunstrom K."/>
        </authorList>
    </citation>
    <scope>NUCLEOTIDE SEQUENCE</scope>
</reference>
<gene>
    <name evidence="5" type="ORF">PAPOLLO_LOCUS26899</name>
</gene>
<dbReference type="PANTHER" id="PTHR11177">
    <property type="entry name" value="CHITINASE"/>
    <property type="match status" value="1"/>
</dbReference>
<name>A0A8S3Y834_PARAO</name>
<evidence type="ECO:0000256" key="1">
    <source>
        <dbReference type="ARBA" id="ARBA00022801"/>
    </source>
</evidence>
<organism evidence="5 6">
    <name type="scientific">Parnassius apollo</name>
    <name type="common">Apollo butterfly</name>
    <name type="synonym">Papilio apollo</name>
    <dbReference type="NCBI Taxonomy" id="110799"/>
    <lineage>
        <taxon>Eukaryota</taxon>
        <taxon>Metazoa</taxon>
        <taxon>Ecdysozoa</taxon>
        <taxon>Arthropoda</taxon>
        <taxon>Hexapoda</taxon>
        <taxon>Insecta</taxon>
        <taxon>Pterygota</taxon>
        <taxon>Neoptera</taxon>
        <taxon>Endopterygota</taxon>
        <taxon>Lepidoptera</taxon>
        <taxon>Glossata</taxon>
        <taxon>Ditrysia</taxon>
        <taxon>Papilionoidea</taxon>
        <taxon>Papilionidae</taxon>
        <taxon>Parnassiinae</taxon>
        <taxon>Parnassini</taxon>
        <taxon>Parnassius</taxon>
        <taxon>Parnassius</taxon>
    </lineage>
</organism>
<proteinExistence type="predicted"/>
<accession>A0A8S3Y834</accession>
<dbReference type="CDD" id="cd02848">
    <property type="entry name" value="E_set_Chitinase_N"/>
    <property type="match status" value="1"/>
</dbReference>